<dbReference type="Gene3D" id="3.30.420.10">
    <property type="entry name" value="Ribonuclease H-like superfamily/Ribonuclease H"/>
    <property type="match status" value="2"/>
</dbReference>
<keyword evidence="2" id="KW-1185">Reference proteome</keyword>
<dbReference type="GO" id="GO:0004523">
    <property type="term" value="F:RNA-DNA hybrid ribonuclease activity"/>
    <property type="evidence" value="ECO:0007669"/>
    <property type="project" value="InterPro"/>
</dbReference>
<organism evidence="2 3">
    <name type="scientific">Nicotiana sylvestris</name>
    <name type="common">Wood tobacco</name>
    <name type="synonym">South American tobacco</name>
    <dbReference type="NCBI Taxonomy" id="4096"/>
    <lineage>
        <taxon>Eukaryota</taxon>
        <taxon>Viridiplantae</taxon>
        <taxon>Streptophyta</taxon>
        <taxon>Embryophyta</taxon>
        <taxon>Tracheophyta</taxon>
        <taxon>Spermatophyta</taxon>
        <taxon>Magnoliopsida</taxon>
        <taxon>eudicotyledons</taxon>
        <taxon>Gunneridae</taxon>
        <taxon>Pentapetalae</taxon>
        <taxon>asterids</taxon>
        <taxon>lamiids</taxon>
        <taxon>Solanales</taxon>
        <taxon>Solanaceae</taxon>
        <taxon>Nicotianoideae</taxon>
        <taxon>Nicotianeae</taxon>
        <taxon>Nicotiana</taxon>
    </lineage>
</organism>
<sequence>MAPNVKRSGLGIVLSNPSGENLRQAIRTVPLTNNEAKYEALIAGLELAQGLYSEVIEIKCDSQLVCYAPLVHQPEKPLHSVLSPWTFMMLGMDIVRSQPPAPGAYQKIGEREVDHIITISSEHKRSSRINKKVIIQKLKRRLEAAKGKWPGELSGVLWVYRTMAALSSGETPFSLVYGAEALILVELGEPTLRYFWANKEANNEVMLVNLELLDECRDLAHIMMASQKQIIERYCNRRANLRCFKVGDLVLRKVTQNTGELNAGKIGPTSEGPYWVSTVTGKGSYDLENQDGEKFPNNWNVAHLKIYYC</sequence>
<feature type="domain" description="RNase H type-1" evidence="1">
    <location>
        <begin position="6"/>
        <end position="66"/>
    </location>
</feature>
<dbReference type="InterPro" id="IPR002156">
    <property type="entry name" value="RNaseH_domain"/>
</dbReference>
<protein>
    <submittedName>
        <fullName evidence="3">Uncharacterized protein LOC104211216</fullName>
    </submittedName>
</protein>
<evidence type="ECO:0000313" key="3">
    <source>
        <dbReference type="RefSeq" id="XP_009758537.1"/>
    </source>
</evidence>
<gene>
    <name evidence="3" type="primary">LOC104211216</name>
</gene>
<dbReference type="eggNOG" id="KOG0017">
    <property type="taxonomic scope" value="Eukaryota"/>
</dbReference>
<dbReference type="RefSeq" id="XP_009758537.1">
    <property type="nucleotide sequence ID" value="XM_009760235.1"/>
</dbReference>
<dbReference type="PANTHER" id="PTHR48475">
    <property type="entry name" value="RIBONUCLEASE H"/>
    <property type="match status" value="1"/>
</dbReference>
<dbReference type="GO" id="GO:0003676">
    <property type="term" value="F:nucleic acid binding"/>
    <property type="evidence" value="ECO:0007669"/>
    <property type="project" value="InterPro"/>
</dbReference>
<reference evidence="2" key="1">
    <citation type="journal article" date="2013" name="Genome Biol.">
        <title>Reference genomes and transcriptomes of Nicotiana sylvestris and Nicotiana tomentosiformis.</title>
        <authorList>
            <person name="Sierro N."/>
            <person name="Battey J.N."/>
            <person name="Ouadi S."/>
            <person name="Bovet L."/>
            <person name="Goepfert S."/>
            <person name="Bakaher N."/>
            <person name="Peitsch M.C."/>
            <person name="Ivanov N.V."/>
        </authorList>
    </citation>
    <scope>NUCLEOTIDE SEQUENCE [LARGE SCALE GENOMIC DNA]</scope>
</reference>
<proteinExistence type="predicted"/>
<reference evidence="3" key="2">
    <citation type="submission" date="2025-08" db="UniProtKB">
        <authorList>
            <consortium name="RefSeq"/>
        </authorList>
    </citation>
    <scope>IDENTIFICATION</scope>
    <source>
        <tissue evidence="3">Leaf</tissue>
    </source>
</reference>
<dbReference type="PANTHER" id="PTHR48475:SF2">
    <property type="entry name" value="RIBONUCLEASE H"/>
    <property type="match status" value="1"/>
</dbReference>
<dbReference type="STRING" id="4096.A0A1U7UR12"/>
<evidence type="ECO:0000313" key="2">
    <source>
        <dbReference type="Proteomes" id="UP000189701"/>
    </source>
</evidence>
<dbReference type="InterPro" id="IPR012337">
    <property type="entry name" value="RNaseH-like_sf"/>
</dbReference>
<dbReference type="InterPro" id="IPR036397">
    <property type="entry name" value="RNaseH_sf"/>
</dbReference>
<name>A0A1U7UR12_NICSY</name>
<dbReference type="Pfam" id="PF13456">
    <property type="entry name" value="RVT_3"/>
    <property type="match status" value="1"/>
</dbReference>
<evidence type="ECO:0000259" key="1">
    <source>
        <dbReference type="Pfam" id="PF13456"/>
    </source>
</evidence>
<dbReference type="Proteomes" id="UP000189701">
    <property type="component" value="Unplaced"/>
</dbReference>
<dbReference type="AlphaFoldDB" id="A0A1U7UR12"/>
<dbReference type="SUPFAM" id="SSF53098">
    <property type="entry name" value="Ribonuclease H-like"/>
    <property type="match status" value="1"/>
</dbReference>
<accession>A0A1U7UR12</accession>